<organism evidence="1 2">
    <name type="scientific">Aequorivita aquimaris</name>
    <dbReference type="NCBI Taxonomy" id="1548749"/>
    <lineage>
        <taxon>Bacteria</taxon>
        <taxon>Pseudomonadati</taxon>
        <taxon>Bacteroidota</taxon>
        <taxon>Flavobacteriia</taxon>
        <taxon>Flavobacteriales</taxon>
        <taxon>Flavobacteriaceae</taxon>
        <taxon>Aequorivita</taxon>
    </lineage>
</organism>
<reference evidence="1 2" key="2">
    <citation type="journal article" date="2016" name="Int. J. Syst. Evol. Microbiol.">
        <title>Vitellibacter aquimaris sp. nov., a marine bacterium isolated from seawater.</title>
        <authorList>
            <person name="Thevarajoo S."/>
            <person name="Selvaratnam C."/>
            <person name="Goh K.M."/>
            <person name="Hong K.W."/>
            <person name="Chan X.Y."/>
            <person name="Chan K.G."/>
            <person name="Chong C.S."/>
        </authorList>
    </citation>
    <scope>NUCLEOTIDE SEQUENCE [LARGE SCALE GENOMIC DNA]</scope>
    <source>
        <strain evidence="1 2">D-24</strain>
    </source>
</reference>
<gene>
    <name evidence="1" type="ORF">LS48_08125</name>
</gene>
<reference evidence="2" key="1">
    <citation type="submission" date="2014-10" db="EMBL/GenBank/DDBJ databases">
        <title>Genome sequencing of Vitellibacter sp. D-24.</title>
        <authorList>
            <person name="Thevarajoo S."/>
            <person name="Selvaratnam C."/>
            <person name="Goh K.M."/>
            <person name="Chong C.S."/>
        </authorList>
    </citation>
    <scope>NUCLEOTIDE SEQUENCE [LARGE SCALE GENOMIC DNA]</scope>
    <source>
        <strain evidence="2">D-24</strain>
    </source>
</reference>
<accession>A0A137RHR6</accession>
<sequence length="179" mass="19563">MKAFYFLIPLLMINACKTQTGTVTSTEKTATMGQLNERVTGCPEEGNCTVKIHKNMNLIIKEDGTGAIYPEMVAGKNTVVEYTYLKEGPEGTADGNYSETIHFEIPAAVENISKVNASLSDVKLLYGKHCFCKGEAGYYPISNGELSVSANNKTLTFNLNFEVEKTSQVISNISETVKL</sequence>
<protein>
    <submittedName>
        <fullName evidence="1">Uncharacterized protein</fullName>
    </submittedName>
</protein>
<evidence type="ECO:0000313" key="2">
    <source>
        <dbReference type="Proteomes" id="UP000070138"/>
    </source>
</evidence>
<proteinExistence type="predicted"/>
<dbReference type="Proteomes" id="UP000070138">
    <property type="component" value="Unassembled WGS sequence"/>
</dbReference>
<dbReference type="RefSeq" id="WP_062621822.1">
    <property type="nucleotide sequence ID" value="NZ_JRWG01000004.1"/>
</dbReference>
<evidence type="ECO:0000313" key="1">
    <source>
        <dbReference type="EMBL" id="KXN99035.1"/>
    </source>
</evidence>
<keyword evidence="2" id="KW-1185">Reference proteome</keyword>
<dbReference type="AlphaFoldDB" id="A0A137RHR6"/>
<comment type="caution">
    <text evidence="1">The sequence shown here is derived from an EMBL/GenBank/DDBJ whole genome shotgun (WGS) entry which is preliminary data.</text>
</comment>
<dbReference type="EMBL" id="JRWG01000004">
    <property type="protein sequence ID" value="KXN99035.1"/>
    <property type="molecule type" value="Genomic_DNA"/>
</dbReference>
<name>A0A137RHR6_9FLAO</name>
<dbReference type="OrthoDB" id="1447646at2"/>